<dbReference type="AlphaFoldDB" id="A0A9K3D2M1"/>
<proteinExistence type="predicted"/>
<organism evidence="7 8">
    <name type="scientific">Kipferlia bialata</name>
    <dbReference type="NCBI Taxonomy" id="797122"/>
    <lineage>
        <taxon>Eukaryota</taxon>
        <taxon>Metamonada</taxon>
        <taxon>Carpediemonas-like organisms</taxon>
        <taxon>Kipferlia</taxon>
    </lineage>
</organism>
<keyword evidence="1" id="KW-0805">Transcription regulation</keyword>
<evidence type="ECO:0000256" key="1">
    <source>
        <dbReference type="ARBA" id="ARBA00023015"/>
    </source>
</evidence>
<evidence type="ECO:0000256" key="2">
    <source>
        <dbReference type="ARBA" id="ARBA00023125"/>
    </source>
</evidence>
<keyword evidence="4" id="KW-0539">Nucleus</keyword>
<name>A0A9K3D2M1_9EUKA</name>
<feature type="domain" description="RWP-RK" evidence="6">
    <location>
        <begin position="1"/>
        <end position="76"/>
    </location>
</feature>
<dbReference type="EMBL" id="BDIP01002698">
    <property type="protein sequence ID" value="GIQ86693.1"/>
    <property type="molecule type" value="Genomic_DNA"/>
</dbReference>
<dbReference type="InterPro" id="IPR003035">
    <property type="entry name" value="RWP-RK_dom"/>
</dbReference>
<keyword evidence="2" id="KW-0238">DNA-binding</keyword>
<evidence type="ECO:0000256" key="4">
    <source>
        <dbReference type="ARBA" id="ARBA00023242"/>
    </source>
</evidence>
<feature type="region of interest" description="Disordered" evidence="5">
    <location>
        <begin position="118"/>
        <end position="146"/>
    </location>
</feature>
<dbReference type="Pfam" id="PF02042">
    <property type="entry name" value="RWP-RK"/>
    <property type="match status" value="1"/>
</dbReference>
<evidence type="ECO:0000313" key="8">
    <source>
        <dbReference type="Proteomes" id="UP000265618"/>
    </source>
</evidence>
<accession>A0A9K3D2M1</accession>
<evidence type="ECO:0000256" key="5">
    <source>
        <dbReference type="SAM" id="MobiDB-lite"/>
    </source>
</evidence>
<dbReference type="Proteomes" id="UP000265618">
    <property type="component" value="Unassembled WGS sequence"/>
</dbReference>
<evidence type="ECO:0000259" key="6">
    <source>
        <dbReference type="PROSITE" id="PS51519"/>
    </source>
</evidence>
<dbReference type="GO" id="GO:0003677">
    <property type="term" value="F:DNA binding"/>
    <property type="evidence" value="ECO:0007669"/>
    <property type="project" value="UniProtKB-KW"/>
</dbReference>
<gene>
    <name evidence="7" type="ORF">KIPB_008593</name>
</gene>
<protein>
    <recommendedName>
        <fullName evidence="6">RWP-RK domain-containing protein</fullName>
    </recommendedName>
</protein>
<keyword evidence="3" id="KW-0804">Transcription</keyword>
<evidence type="ECO:0000313" key="7">
    <source>
        <dbReference type="EMBL" id="GIQ86693.1"/>
    </source>
</evidence>
<dbReference type="PROSITE" id="PS51519">
    <property type="entry name" value="RWP_RK"/>
    <property type="match status" value="1"/>
</dbReference>
<comment type="caution">
    <text evidence="7">The sequence shown here is derived from an EMBL/GenBank/DDBJ whole genome shotgun (WGS) entry which is preliminary data.</text>
</comment>
<dbReference type="OrthoDB" id="6270329at2759"/>
<evidence type="ECO:0000256" key="3">
    <source>
        <dbReference type="ARBA" id="ARBA00023163"/>
    </source>
</evidence>
<reference evidence="7 8" key="1">
    <citation type="journal article" date="2018" name="PLoS ONE">
        <title>The draft genome of Kipferlia bialata reveals reductive genome evolution in fornicate parasites.</title>
        <authorList>
            <person name="Tanifuji G."/>
            <person name="Takabayashi S."/>
            <person name="Kume K."/>
            <person name="Takagi M."/>
            <person name="Nakayama T."/>
            <person name="Kamikawa R."/>
            <person name="Inagaki Y."/>
            <person name="Hashimoto T."/>
        </authorList>
    </citation>
    <scope>NUCLEOTIDE SEQUENCE [LARGE SCALE GENOMIC DNA]</scope>
    <source>
        <strain evidence="7">NY0173</strain>
    </source>
</reference>
<keyword evidence="8" id="KW-1185">Reference proteome</keyword>
<sequence length="239" mass="25087">MGRGKKKIELRDIQPFFNIPLREAARMLHISRTTLKLKCRELGIEQWPYRRQYSAADPKAAGCGSCSPSALALASVSPILPPMMSDTFSFPESSSQHPNSQLINLHYVATHNAALSPLHDGSAFTPQPQSPAGPSPSVTPSAYSPSVSCAPGSPDASLLDKGAMSVALNSIMNLTPFGNIADITLGGMAWGRTMLNSLVPSKADQKTPASVASPVASTAVSGDVPLCAGCSSNEPSFDY</sequence>